<dbReference type="SUPFAM" id="SSF54637">
    <property type="entry name" value="Thioesterase/thiol ester dehydrase-isomerase"/>
    <property type="match status" value="1"/>
</dbReference>
<dbReference type="Gene3D" id="3.10.129.10">
    <property type="entry name" value="Hotdog Thioesterase"/>
    <property type="match status" value="1"/>
</dbReference>
<evidence type="ECO:0000313" key="5">
    <source>
        <dbReference type="Proteomes" id="UP000556084"/>
    </source>
</evidence>
<dbReference type="InterPro" id="IPR029069">
    <property type="entry name" value="HotDog_dom_sf"/>
</dbReference>
<sequence>MSDLYERLKAYEGHPAAVSARGKDPVNTAMIRHWCEAVGDTHPAHAGEDAVAPPAMLQAWTLAGLGGGQAGRSAALGELFALLDAAGFTAVVATDCEQEYFRPLRPGDVVTYDSVIESVSPCKATKLGAGHFITTRTEVRTAGVSALAATHRFRILRYAPAARAAGRRPKPVVGRDNAGFWAGVARRELLAQRCDDCRELRFPWLPGCGGCGSPRWTEARVSGAGTVYSYVVVHHPPAPGFEPPYVVALVELAEGVRMLGNVTGVEPGGVHIGMRVRVEFQRPDGEQELPFFRPVGPADDGRVRA</sequence>
<dbReference type="RefSeq" id="WP_184349996.1">
    <property type="nucleotide sequence ID" value="NZ_JACHJH010000004.1"/>
</dbReference>
<reference evidence="4 5" key="1">
    <citation type="submission" date="2020-08" db="EMBL/GenBank/DDBJ databases">
        <title>Genomic Encyclopedia of Type Strains, Phase III (KMG-III): the genomes of soil and plant-associated and newly described type strains.</title>
        <authorList>
            <person name="Whitman W."/>
        </authorList>
    </citation>
    <scope>NUCLEOTIDE SEQUENCE [LARGE SCALE GENOMIC DNA]</scope>
    <source>
        <strain evidence="4 5">CECT 3266</strain>
    </source>
</reference>
<dbReference type="Pfam" id="PF12172">
    <property type="entry name" value="zf-ChsH2"/>
    <property type="match status" value="1"/>
</dbReference>
<dbReference type="AlphaFoldDB" id="A0A7W7PKE5"/>
<dbReference type="Proteomes" id="UP000556084">
    <property type="component" value="Unassembled WGS sequence"/>
</dbReference>
<gene>
    <name evidence="4" type="ORF">FHS39_003205</name>
</gene>
<dbReference type="InterPro" id="IPR022002">
    <property type="entry name" value="ChsH2_Znr"/>
</dbReference>
<dbReference type="PANTHER" id="PTHR34075">
    <property type="entry name" value="BLR3430 PROTEIN"/>
    <property type="match status" value="1"/>
</dbReference>
<dbReference type="InterPro" id="IPR012340">
    <property type="entry name" value="NA-bd_OB-fold"/>
</dbReference>
<name>A0A7W7PKE5_9ACTN</name>
<dbReference type="PANTHER" id="PTHR34075:SF5">
    <property type="entry name" value="BLR3430 PROTEIN"/>
    <property type="match status" value="1"/>
</dbReference>
<protein>
    <submittedName>
        <fullName evidence="4">Putative OB-fold protein</fullName>
    </submittedName>
</protein>
<evidence type="ECO:0000259" key="1">
    <source>
        <dbReference type="Pfam" id="PF01796"/>
    </source>
</evidence>
<keyword evidence="5" id="KW-1185">Reference proteome</keyword>
<dbReference type="EMBL" id="JACHJH010000004">
    <property type="protein sequence ID" value="MBB4894171.1"/>
    <property type="molecule type" value="Genomic_DNA"/>
</dbReference>
<evidence type="ECO:0000259" key="3">
    <source>
        <dbReference type="Pfam" id="PF13452"/>
    </source>
</evidence>
<dbReference type="Pfam" id="PF01796">
    <property type="entry name" value="OB_ChsH2_C"/>
    <property type="match status" value="1"/>
</dbReference>
<dbReference type="InterPro" id="IPR052513">
    <property type="entry name" value="Thioester_dehydratase-like"/>
</dbReference>
<dbReference type="Pfam" id="PF13452">
    <property type="entry name" value="FAS1_DH_region"/>
    <property type="match status" value="1"/>
</dbReference>
<feature type="domain" description="FAS1-like dehydratase" evidence="3">
    <location>
        <begin position="20"/>
        <end position="142"/>
    </location>
</feature>
<feature type="domain" description="ChsH2 C-terminal OB-fold" evidence="1">
    <location>
        <begin position="220"/>
        <end position="281"/>
    </location>
</feature>
<feature type="domain" description="ChsH2 rubredoxin-like zinc ribbon" evidence="2">
    <location>
        <begin position="181"/>
        <end position="216"/>
    </location>
</feature>
<evidence type="ECO:0000313" key="4">
    <source>
        <dbReference type="EMBL" id="MBB4894171.1"/>
    </source>
</evidence>
<proteinExistence type="predicted"/>
<organism evidence="4 5">
    <name type="scientific">Streptomyces olivoverticillatus</name>
    <dbReference type="NCBI Taxonomy" id="66427"/>
    <lineage>
        <taxon>Bacteria</taxon>
        <taxon>Bacillati</taxon>
        <taxon>Actinomycetota</taxon>
        <taxon>Actinomycetes</taxon>
        <taxon>Kitasatosporales</taxon>
        <taxon>Streptomycetaceae</taxon>
        <taxon>Streptomyces</taxon>
    </lineage>
</organism>
<dbReference type="InterPro" id="IPR002878">
    <property type="entry name" value="ChsH2_C"/>
</dbReference>
<dbReference type="InterPro" id="IPR039569">
    <property type="entry name" value="FAS1-like_DH_region"/>
</dbReference>
<evidence type="ECO:0000259" key="2">
    <source>
        <dbReference type="Pfam" id="PF12172"/>
    </source>
</evidence>
<dbReference type="SUPFAM" id="SSF50249">
    <property type="entry name" value="Nucleic acid-binding proteins"/>
    <property type="match status" value="1"/>
</dbReference>
<comment type="caution">
    <text evidence="4">The sequence shown here is derived from an EMBL/GenBank/DDBJ whole genome shotgun (WGS) entry which is preliminary data.</text>
</comment>
<accession>A0A7W7PKE5</accession>